<evidence type="ECO:0000313" key="2">
    <source>
        <dbReference type="Proteomes" id="UP001055879"/>
    </source>
</evidence>
<dbReference type="Proteomes" id="UP001055879">
    <property type="component" value="Linkage Group LG10"/>
</dbReference>
<accession>A0ACB8ZNU3</accession>
<proteinExistence type="predicted"/>
<name>A0ACB8ZNU3_ARCLA</name>
<reference evidence="1 2" key="2">
    <citation type="journal article" date="2022" name="Mol. Ecol. Resour.">
        <title>The genomes of chicory, endive, great burdock and yacon provide insights into Asteraceae paleo-polyploidization history and plant inulin production.</title>
        <authorList>
            <person name="Fan W."/>
            <person name="Wang S."/>
            <person name="Wang H."/>
            <person name="Wang A."/>
            <person name="Jiang F."/>
            <person name="Liu H."/>
            <person name="Zhao H."/>
            <person name="Xu D."/>
            <person name="Zhang Y."/>
        </authorList>
    </citation>
    <scope>NUCLEOTIDE SEQUENCE [LARGE SCALE GENOMIC DNA]</scope>
    <source>
        <strain evidence="2">cv. Niubang</strain>
    </source>
</reference>
<dbReference type="EMBL" id="CM042056">
    <property type="protein sequence ID" value="KAI3697795.1"/>
    <property type="molecule type" value="Genomic_DNA"/>
</dbReference>
<evidence type="ECO:0000313" key="1">
    <source>
        <dbReference type="EMBL" id="KAI3697795.1"/>
    </source>
</evidence>
<organism evidence="1 2">
    <name type="scientific">Arctium lappa</name>
    <name type="common">Greater burdock</name>
    <name type="synonym">Lappa major</name>
    <dbReference type="NCBI Taxonomy" id="4217"/>
    <lineage>
        <taxon>Eukaryota</taxon>
        <taxon>Viridiplantae</taxon>
        <taxon>Streptophyta</taxon>
        <taxon>Embryophyta</taxon>
        <taxon>Tracheophyta</taxon>
        <taxon>Spermatophyta</taxon>
        <taxon>Magnoliopsida</taxon>
        <taxon>eudicotyledons</taxon>
        <taxon>Gunneridae</taxon>
        <taxon>Pentapetalae</taxon>
        <taxon>asterids</taxon>
        <taxon>campanulids</taxon>
        <taxon>Asterales</taxon>
        <taxon>Asteraceae</taxon>
        <taxon>Carduoideae</taxon>
        <taxon>Cardueae</taxon>
        <taxon>Arctiinae</taxon>
        <taxon>Arctium</taxon>
    </lineage>
</organism>
<protein>
    <submittedName>
        <fullName evidence="1">Uncharacterized protein</fullName>
    </submittedName>
</protein>
<sequence>MMNTAFSRFKNTADDPVLLDKMTVFQSLPGILLTTKNHSKFDQTRWMWLWIQESQLKPSTKSTTVDQSVIHFHALFNNSWLHVLLNSSLHEDYRYSWGMDSLTNIQSPLLLIGNKSTSVGGLGSDEAKASGKGRKRKGVELLVKDLTMKTHVSLCT</sequence>
<keyword evidence="2" id="KW-1185">Reference proteome</keyword>
<comment type="caution">
    <text evidence="1">The sequence shown here is derived from an EMBL/GenBank/DDBJ whole genome shotgun (WGS) entry which is preliminary data.</text>
</comment>
<reference evidence="2" key="1">
    <citation type="journal article" date="2022" name="Mol. Ecol. Resour.">
        <title>The genomes of chicory, endive, great burdock and yacon provide insights into Asteraceae palaeo-polyploidization history and plant inulin production.</title>
        <authorList>
            <person name="Fan W."/>
            <person name="Wang S."/>
            <person name="Wang H."/>
            <person name="Wang A."/>
            <person name="Jiang F."/>
            <person name="Liu H."/>
            <person name="Zhao H."/>
            <person name="Xu D."/>
            <person name="Zhang Y."/>
        </authorList>
    </citation>
    <scope>NUCLEOTIDE SEQUENCE [LARGE SCALE GENOMIC DNA]</scope>
    <source>
        <strain evidence="2">cv. Niubang</strain>
    </source>
</reference>
<gene>
    <name evidence="1" type="ORF">L6452_30892</name>
</gene>